<reference evidence="1 2" key="1">
    <citation type="submission" date="2018-07" db="EMBL/GenBank/DDBJ databases">
        <title>Uncovering a Universe of Circular DNA Viruses in Animal Metagenomes.</title>
        <authorList>
            <person name="Tisza M."/>
            <person name="Buck C."/>
            <person name="Pastrana D."/>
            <person name="Welch N."/>
            <person name="Peretti A."/>
        </authorList>
    </citation>
    <scope>NUCLEOTIDE SEQUENCE [LARGE SCALE GENOMIC DNA]</scope>
    <source>
        <strain evidence="1">Ctbg_1</strain>
    </source>
</reference>
<organism evidence="1 2">
    <name type="scientific">crAssphage sp. isolate ctbg_1</name>
    <dbReference type="NCBI Taxonomy" id="2989854"/>
    <lineage>
        <taxon>Viruses</taxon>
        <taxon>Duplodnaviria</taxon>
        <taxon>Heunggongvirae</taxon>
        <taxon>Uroviricota</taxon>
        <taxon>Caudoviricetes</taxon>
        <taxon>Crassvirales</taxon>
        <taxon>Intestiviridae</taxon>
        <taxon>Crudevirinae</taxon>
        <taxon>Whopevirus</taxon>
        <taxon>Whopevirus animalis</taxon>
    </lineage>
</organism>
<evidence type="ECO:0000313" key="1">
    <source>
        <dbReference type="EMBL" id="AXH74515.1"/>
    </source>
</evidence>
<keyword evidence="2" id="KW-1185">Reference proteome</keyword>
<dbReference type="Proteomes" id="UP000257554">
    <property type="component" value="Segment"/>
</dbReference>
<name>A0A345MT15_9CAUD</name>
<dbReference type="GeneID" id="76971902"/>
<accession>A0A345MT15</accession>
<proteinExistence type="predicted"/>
<dbReference type="EMBL" id="MH616963">
    <property type="protein sequence ID" value="AXH74515.1"/>
    <property type="molecule type" value="Genomic_DNA"/>
</dbReference>
<dbReference type="RefSeq" id="YP_010097696.1">
    <property type="nucleotide sequence ID" value="NC_055760.1"/>
</dbReference>
<evidence type="ECO:0000313" key="2">
    <source>
        <dbReference type="Proteomes" id="UP000257554"/>
    </source>
</evidence>
<sequence>MCYNVCNIFYSNHYISMCIRNIYIRIIMHKSIAPTKHTTFNMNTSRFNTRKMYGYHRPKNHKRRFIIEHVVTLSISIIAADSIEEALEIFIASTGIPHDRVRVYNAY</sequence>
<protein>
    <submittedName>
        <fullName evidence="1">Uncharacterized protein</fullName>
    </submittedName>
</protein>